<dbReference type="PANTHER" id="PTHR15840">
    <property type="entry name" value="CGI-121 FAMILY MEMBER"/>
    <property type="match status" value="1"/>
</dbReference>
<gene>
    <name evidence="9" type="primary">PARPA_05540.1 scaffold 18616</name>
</gene>
<keyword evidence="10" id="KW-1185">Reference proteome</keyword>
<dbReference type="InterPro" id="IPR036504">
    <property type="entry name" value="CGI121/TPRKB_sf"/>
</dbReference>
<dbReference type="Gene3D" id="3.30.2380.10">
    <property type="entry name" value="CGI121/TPRKB"/>
    <property type="match status" value="1"/>
</dbReference>
<proteinExistence type="inferred from homology"/>
<evidence type="ECO:0000256" key="3">
    <source>
        <dbReference type="ARBA" id="ARBA00015316"/>
    </source>
</evidence>
<comment type="function">
    <text evidence="7">Component of the EKC/KEOPS complex that is required for the formation of a threonylcarbamoyl group on adenosine at position 37 (t(6)A37) in tRNAs that read codons beginning with adenine. The complex is probably involved in the transfer of the threonylcarbamoyl moiety of threonylcarbamoyl-AMP (TC-AMP) to the N6 group of A37. CGI121 acts as an allosteric effector that regulates the t(6)A activity of the complex. The EKC/KEOPS complex also promotes both telomere uncapping and telomere elongation. The complex is required for efficient recruitment of transcriptional coactivators. CGI121 is not required for tRNA modification.</text>
</comment>
<dbReference type="GO" id="GO:0005829">
    <property type="term" value="C:cytosol"/>
    <property type="evidence" value="ECO:0007669"/>
    <property type="project" value="TreeGrafter"/>
</dbReference>
<accession>A0A0B7N8C0</accession>
<evidence type="ECO:0000256" key="4">
    <source>
        <dbReference type="ARBA" id="ARBA00016009"/>
    </source>
</evidence>
<dbReference type="STRING" id="35722.A0A0B7N8C0"/>
<evidence type="ECO:0000256" key="8">
    <source>
        <dbReference type="RuleBase" id="RU004398"/>
    </source>
</evidence>
<dbReference type="PANTHER" id="PTHR15840:SF10">
    <property type="entry name" value="EKC_KEOPS COMPLEX SUBUNIT TPRKB"/>
    <property type="match status" value="1"/>
</dbReference>
<protein>
    <recommendedName>
        <fullName evidence="4">EKC/KEOPS complex subunit CGI121</fullName>
    </recommendedName>
    <alternativeName>
        <fullName evidence="3">EKC/KEOPS complex subunit cgi121</fullName>
    </alternativeName>
</protein>
<dbReference type="OrthoDB" id="329139at2759"/>
<dbReference type="Pfam" id="PF08617">
    <property type="entry name" value="CGI-121"/>
    <property type="match status" value="1"/>
</dbReference>
<dbReference type="EMBL" id="LN726728">
    <property type="protein sequence ID" value="CEP11660.1"/>
    <property type="molecule type" value="Genomic_DNA"/>
</dbReference>
<comment type="subcellular location">
    <subcellularLocation>
        <location evidence="1">Nucleus</location>
    </subcellularLocation>
</comment>
<evidence type="ECO:0000256" key="7">
    <source>
        <dbReference type="ARBA" id="ARBA00025043"/>
    </source>
</evidence>
<evidence type="ECO:0000256" key="6">
    <source>
        <dbReference type="ARBA" id="ARBA00023242"/>
    </source>
</evidence>
<dbReference type="AlphaFoldDB" id="A0A0B7N8C0"/>
<dbReference type="GO" id="GO:0002949">
    <property type="term" value="P:tRNA threonylcarbamoyladenosine modification"/>
    <property type="evidence" value="ECO:0007669"/>
    <property type="project" value="TreeGrafter"/>
</dbReference>
<dbReference type="InterPro" id="IPR013926">
    <property type="entry name" value="CGI121/TPRKB"/>
</dbReference>
<dbReference type="SUPFAM" id="SSF143870">
    <property type="entry name" value="PF0523-like"/>
    <property type="match status" value="1"/>
</dbReference>
<evidence type="ECO:0000256" key="2">
    <source>
        <dbReference type="ARBA" id="ARBA00005546"/>
    </source>
</evidence>
<name>A0A0B7N8C0_9FUNG</name>
<comment type="similarity">
    <text evidence="2 8">Belongs to the CGI121/TPRKB family.</text>
</comment>
<sequence>MNPVTHMETCCLELYPDKKVHIALFKNVENASELRQRLLTQDSTLACSLINAKLVINKIHILLAVNRAVSDEFTGKLKTHNVHSEILYGFGVTNNIGKTFSTFGIADDTTDVLAVKIDESERDAESHLRKCVQGHLVPLDDLSTTTDLKSIENIYQLGNLEQDTNIILSLVAGAMALRGH</sequence>
<dbReference type="GO" id="GO:0005634">
    <property type="term" value="C:nucleus"/>
    <property type="evidence" value="ECO:0007669"/>
    <property type="project" value="UniProtKB-SubCell"/>
</dbReference>
<keyword evidence="5" id="KW-0819">tRNA processing</keyword>
<organism evidence="9 10">
    <name type="scientific">Parasitella parasitica</name>
    <dbReference type="NCBI Taxonomy" id="35722"/>
    <lineage>
        <taxon>Eukaryota</taxon>
        <taxon>Fungi</taxon>
        <taxon>Fungi incertae sedis</taxon>
        <taxon>Mucoromycota</taxon>
        <taxon>Mucoromycotina</taxon>
        <taxon>Mucoromycetes</taxon>
        <taxon>Mucorales</taxon>
        <taxon>Mucorineae</taxon>
        <taxon>Mucoraceae</taxon>
        <taxon>Parasitella</taxon>
    </lineage>
</organism>
<evidence type="ECO:0000256" key="1">
    <source>
        <dbReference type="ARBA" id="ARBA00004123"/>
    </source>
</evidence>
<evidence type="ECO:0000313" key="9">
    <source>
        <dbReference type="EMBL" id="CEP11660.1"/>
    </source>
</evidence>
<keyword evidence="6 8" id="KW-0539">Nucleus</keyword>
<dbReference type="GO" id="GO:0000408">
    <property type="term" value="C:EKC/KEOPS complex"/>
    <property type="evidence" value="ECO:0007669"/>
    <property type="project" value="TreeGrafter"/>
</dbReference>
<reference evidence="9 10" key="1">
    <citation type="submission" date="2014-09" db="EMBL/GenBank/DDBJ databases">
        <authorList>
            <person name="Ellenberger Sabrina"/>
        </authorList>
    </citation>
    <scope>NUCLEOTIDE SEQUENCE [LARGE SCALE GENOMIC DNA]</scope>
    <source>
        <strain evidence="9 10">CBS 412.66</strain>
    </source>
</reference>
<evidence type="ECO:0000256" key="5">
    <source>
        <dbReference type="ARBA" id="ARBA00022694"/>
    </source>
</evidence>
<evidence type="ECO:0000313" key="10">
    <source>
        <dbReference type="Proteomes" id="UP000054107"/>
    </source>
</evidence>
<dbReference type="Proteomes" id="UP000054107">
    <property type="component" value="Unassembled WGS sequence"/>
</dbReference>